<dbReference type="PROSITE" id="PS51257">
    <property type="entry name" value="PROKAR_LIPOPROTEIN"/>
    <property type="match status" value="1"/>
</dbReference>
<gene>
    <name evidence="2" type="ORF">AB0D65_09230</name>
</gene>
<comment type="caution">
    <text evidence="2">The sequence shown here is derived from an EMBL/GenBank/DDBJ whole genome shotgun (WGS) entry which is preliminary data.</text>
</comment>
<proteinExistence type="predicted"/>
<evidence type="ECO:0000313" key="2">
    <source>
        <dbReference type="EMBL" id="MEU9351189.1"/>
    </source>
</evidence>
<reference evidence="2 3" key="1">
    <citation type="submission" date="2024-06" db="EMBL/GenBank/DDBJ databases">
        <title>The Natural Products Discovery Center: Release of the First 8490 Sequenced Strains for Exploring Actinobacteria Biosynthetic Diversity.</title>
        <authorList>
            <person name="Kalkreuter E."/>
            <person name="Kautsar S.A."/>
            <person name="Yang D."/>
            <person name="Bader C.D."/>
            <person name="Teijaro C.N."/>
            <person name="Fluegel L."/>
            <person name="Davis C.M."/>
            <person name="Simpson J.R."/>
            <person name="Lauterbach L."/>
            <person name="Steele A.D."/>
            <person name="Gui C."/>
            <person name="Meng S."/>
            <person name="Li G."/>
            <person name="Viehrig K."/>
            <person name="Ye F."/>
            <person name="Su P."/>
            <person name="Kiefer A.F."/>
            <person name="Nichols A."/>
            <person name="Cepeda A.J."/>
            <person name="Yan W."/>
            <person name="Fan B."/>
            <person name="Jiang Y."/>
            <person name="Adhikari A."/>
            <person name="Zheng C.-J."/>
            <person name="Schuster L."/>
            <person name="Cowan T.M."/>
            <person name="Smanski M.J."/>
            <person name="Chevrette M.G."/>
            <person name="De Carvalho L.P.S."/>
            <person name="Shen B."/>
        </authorList>
    </citation>
    <scope>NUCLEOTIDE SEQUENCE [LARGE SCALE GENOMIC DNA]</scope>
    <source>
        <strain evidence="2 3">NPDC048274</strain>
    </source>
</reference>
<dbReference type="RefSeq" id="WP_359977844.1">
    <property type="nucleotide sequence ID" value="NZ_JBEZLS010000005.1"/>
</dbReference>
<evidence type="ECO:0000313" key="3">
    <source>
        <dbReference type="Proteomes" id="UP001551582"/>
    </source>
</evidence>
<keyword evidence="1" id="KW-0732">Signal</keyword>
<dbReference type="Proteomes" id="UP001551582">
    <property type="component" value="Unassembled WGS sequence"/>
</dbReference>
<feature type="signal peptide" evidence="1">
    <location>
        <begin position="1"/>
        <end position="26"/>
    </location>
</feature>
<dbReference type="EMBL" id="JBEZLS010000005">
    <property type="protein sequence ID" value="MEU9351189.1"/>
    <property type="molecule type" value="Genomic_DNA"/>
</dbReference>
<evidence type="ECO:0000256" key="1">
    <source>
        <dbReference type="SAM" id="SignalP"/>
    </source>
</evidence>
<accession>A0ABV3E4K2</accession>
<feature type="chain" id="PRO_5047340455" evidence="1">
    <location>
        <begin position="27"/>
        <end position="133"/>
    </location>
</feature>
<dbReference type="InterPro" id="IPR046248">
    <property type="entry name" value="DUF6281"/>
</dbReference>
<name>A0ABV3E4K2_9ACTN</name>
<protein>
    <submittedName>
        <fullName evidence="2">DUF6281 family protein</fullName>
    </submittedName>
</protein>
<organism evidence="2 3">
    <name type="scientific">Streptomyces griseoloalbus</name>
    <dbReference type="NCBI Taxonomy" id="67303"/>
    <lineage>
        <taxon>Bacteria</taxon>
        <taxon>Bacillati</taxon>
        <taxon>Actinomycetota</taxon>
        <taxon>Actinomycetes</taxon>
        <taxon>Kitasatosporales</taxon>
        <taxon>Streptomycetaceae</taxon>
        <taxon>Streptomyces</taxon>
    </lineage>
</organism>
<keyword evidence="3" id="KW-1185">Reference proteome</keyword>
<dbReference type="Pfam" id="PF19797">
    <property type="entry name" value="DUF6281"/>
    <property type="match status" value="1"/>
</dbReference>
<sequence length="133" mass="13522">MRTVTSAGRSTLVRVLVAAVTVVVSAGCASSGDGESEASCEFRVEYDKRVYSDVPNAAFEIGRKLGPAVFPPCDDSSDDGGGQASPDSTIAYAIEGVDPGIAIAVDDAPDDVLFVVGSGDGLPPEVKKLITAS</sequence>